<dbReference type="EMBL" id="VZPE01000010">
    <property type="protein sequence ID" value="KAB0567651.1"/>
    <property type="molecule type" value="Genomic_DNA"/>
</dbReference>
<reference evidence="1" key="1">
    <citation type="submission" date="2019-09" db="EMBL/GenBank/DDBJ databases">
        <title>Draft genome sequences of 48 bacterial type strains from the CCUG.</title>
        <authorList>
            <person name="Tunovic T."/>
            <person name="Pineiro-Iglesias B."/>
            <person name="Unosson C."/>
            <person name="Inganas E."/>
            <person name="Ohlen M."/>
            <person name="Cardew S."/>
            <person name="Jensie-Markopoulos S."/>
            <person name="Salva-Serra F."/>
            <person name="Jaen-Luchoro D."/>
            <person name="Karlsson R."/>
            <person name="Svensson-Stadler L."/>
            <person name="Chun J."/>
            <person name="Moore E."/>
        </authorList>
    </citation>
    <scope>NUCLEOTIDE SEQUENCE</scope>
    <source>
        <strain evidence="1">CCUG 50899</strain>
    </source>
</reference>
<protein>
    <submittedName>
        <fullName evidence="1">Uncharacterized protein</fullName>
    </submittedName>
</protein>
<name>A0A643EUL0_9HYPH</name>
<proteinExistence type="predicted"/>
<organism evidence="1">
    <name type="scientific">Brucella pituitosa</name>
    <dbReference type="NCBI Taxonomy" id="571256"/>
    <lineage>
        <taxon>Bacteria</taxon>
        <taxon>Pseudomonadati</taxon>
        <taxon>Pseudomonadota</taxon>
        <taxon>Alphaproteobacteria</taxon>
        <taxon>Hyphomicrobiales</taxon>
        <taxon>Brucellaceae</taxon>
        <taxon>Brucella/Ochrobactrum group</taxon>
        <taxon>Brucella</taxon>
    </lineage>
</organism>
<dbReference type="RefSeq" id="WP_128094704.1">
    <property type="nucleotide sequence ID" value="NZ_JBHEEN010000010.1"/>
</dbReference>
<comment type="caution">
    <text evidence="1">The sequence shown here is derived from an EMBL/GenBank/DDBJ whole genome shotgun (WGS) entry which is preliminary data.</text>
</comment>
<evidence type="ECO:0000313" key="1">
    <source>
        <dbReference type="EMBL" id="KAB0567651.1"/>
    </source>
</evidence>
<accession>A0A643EUL0</accession>
<sequence>MLIDRVFPADIPDADVRIAAGDIVEGDTVADVPWLADTRGMRRSTQIGRPIVFFATSAFGISKECPERRELSRMLLVSNAPYSRHCRTIHMHSKAVIPFFCC</sequence>
<dbReference type="AlphaFoldDB" id="A0A643EUL0"/>
<gene>
    <name evidence="1" type="ORF">F7Q93_19775</name>
</gene>